<feature type="region of interest" description="Disordered" evidence="1">
    <location>
        <begin position="1"/>
        <end position="24"/>
    </location>
</feature>
<reference evidence="2" key="1">
    <citation type="journal article" date="2021" name="PeerJ">
        <title>Extensive microbial diversity within the chicken gut microbiome revealed by metagenomics and culture.</title>
        <authorList>
            <person name="Gilroy R."/>
            <person name="Ravi A."/>
            <person name="Getino M."/>
            <person name="Pursley I."/>
            <person name="Horton D.L."/>
            <person name="Alikhan N.F."/>
            <person name="Baker D."/>
            <person name="Gharbi K."/>
            <person name="Hall N."/>
            <person name="Watson M."/>
            <person name="Adriaenssens E.M."/>
            <person name="Foster-Nyarko E."/>
            <person name="Jarju S."/>
            <person name="Secka A."/>
            <person name="Antonio M."/>
            <person name="Oren A."/>
            <person name="Chaudhuri R.R."/>
            <person name="La Ragione R."/>
            <person name="Hildebrand F."/>
            <person name="Pallen M.J."/>
        </authorList>
    </citation>
    <scope>NUCLEOTIDE SEQUENCE</scope>
    <source>
        <strain evidence="2">USASDec5-558</strain>
    </source>
</reference>
<gene>
    <name evidence="2" type="ORF">H9850_10815</name>
</gene>
<comment type="caution">
    <text evidence="2">The sequence shown here is derived from an EMBL/GenBank/DDBJ whole genome shotgun (WGS) entry which is preliminary data.</text>
</comment>
<reference evidence="2" key="2">
    <citation type="submission" date="2021-04" db="EMBL/GenBank/DDBJ databases">
        <authorList>
            <person name="Gilroy R."/>
        </authorList>
    </citation>
    <scope>NUCLEOTIDE SEQUENCE</scope>
    <source>
        <strain evidence="2">USASDec5-558</strain>
    </source>
</reference>
<protein>
    <submittedName>
        <fullName evidence="2">Uncharacterized protein</fullName>
    </submittedName>
</protein>
<organism evidence="2 3">
    <name type="scientific">Candidatus Anaerobiospirillum pullistercoris</name>
    <dbReference type="NCBI Taxonomy" id="2838452"/>
    <lineage>
        <taxon>Bacteria</taxon>
        <taxon>Pseudomonadati</taxon>
        <taxon>Pseudomonadota</taxon>
        <taxon>Gammaproteobacteria</taxon>
        <taxon>Aeromonadales</taxon>
        <taxon>Succinivibrionaceae</taxon>
        <taxon>Anaerobiospirillum</taxon>
    </lineage>
</organism>
<sequence>MQGLEGKPKRRSKTTTKAEADKPKVPTYSAEVQQVAYFLSCLKDLSAELKAIIGLDVDVVGYALGHQNLYLDLLIWDWNKFLEQSSKLGQSEVAKRYGIRALSFHSFARKGDSVPLDHLALHSSSAIPV</sequence>
<evidence type="ECO:0000256" key="1">
    <source>
        <dbReference type="SAM" id="MobiDB-lite"/>
    </source>
</evidence>
<dbReference type="Proteomes" id="UP000886829">
    <property type="component" value="Unassembled WGS sequence"/>
</dbReference>
<name>A0A9D1WF06_9GAMM</name>
<proteinExistence type="predicted"/>
<evidence type="ECO:0000313" key="2">
    <source>
        <dbReference type="EMBL" id="HIX57944.1"/>
    </source>
</evidence>
<dbReference type="EMBL" id="DXEV01000217">
    <property type="protein sequence ID" value="HIX57944.1"/>
    <property type="molecule type" value="Genomic_DNA"/>
</dbReference>
<evidence type="ECO:0000313" key="3">
    <source>
        <dbReference type="Proteomes" id="UP000886829"/>
    </source>
</evidence>
<accession>A0A9D1WF06</accession>
<dbReference type="AlphaFoldDB" id="A0A9D1WF06"/>